<feature type="compositionally biased region" description="Low complexity" evidence="1">
    <location>
        <begin position="395"/>
        <end position="404"/>
    </location>
</feature>
<evidence type="ECO:0000313" key="2">
    <source>
        <dbReference type="EMBL" id="CAG9834380.1"/>
    </source>
</evidence>
<feature type="region of interest" description="Disordered" evidence="1">
    <location>
        <begin position="340"/>
        <end position="425"/>
    </location>
</feature>
<dbReference type="SUPFAM" id="SSF48371">
    <property type="entry name" value="ARM repeat"/>
    <property type="match status" value="1"/>
</dbReference>
<evidence type="ECO:0000256" key="1">
    <source>
        <dbReference type="SAM" id="MobiDB-lite"/>
    </source>
</evidence>
<dbReference type="PANTHER" id="PTHR23254">
    <property type="entry name" value="EIF4G DOMAIN PROTEIN"/>
    <property type="match status" value="1"/>
</dbReference>
<name>A0A9N9XCU6_DIABA</name>
<evidence type="ECO:0000313" key="3">
    <source>
        <dbReference type="Proteomes" id="UP001153709"/>
    </source>
</evidence>
<dbReference type="OrthoDB" id="6484979at2759"/>
<dbReference type="InterPro" id="IPR051367">
    <property type="entry name" value="mRNA_TranslReg/HistoneTransl"/>
</dbReference>
<dbReference type="GO" id="GO:0006446">
    <property type="term" value="P:regulation of translational initiation"/>
    <property type="evidence" value="ECO:0007669"/>
    <property type="project" value="TreeGrafter"/>
</dbReference>
<dbReference type="GO" id="GO:0005829">
    <property type="term" value="C:cytosol"/>
    <property type="evidence" value="ECO:0007669"/>
    <property type="project" value="TreeGrafter"/>
</dbReference>
<protein>
    <recommendedName>
        <fullName evidence="4">CBP80/20-dependent translation initiation factor</fullName>
    </recommendedName>
</protein>
<dbReference type="EMBL" id="OU898280">
    <property type="protein sequence ID" value="CAG9834380.1"/>
    <property type="molecule type" value="Genomic_DNA"/>
</dbReference>
<sequence>MSKGGRGRGWLNINKNQNNPVPPGNITVAKPNIPSVADESLFTDSCEYKDIINRVKELNTSDDGIKFNQKLKYILENWKQDCKSSEEVEKSFDALYQGCLVDDELASKLVIMISSRSFISQEVHDQNFRLLFLRKLQNDFEGGKVLQKTNPVAFRNCVRMLGEFYNKARLVNGEPFTFMLIPLVNCLEMLLDSPQISDLQQIAFQFYLNGAAIKTECPDKLNELYNKIRMLLTSDKQISKEGKLWLLLSIELGANKFGVLPIDVFKFYQEQIGGNGMSLFQCSQNILSVQTPEDNKTLENYQSSVNVLQLSTKPEPVQPALEPTVPQVTNSVTNFTTETINHTAKEPQKTQNSSNNTGKFGRPILGAGARLNKGKFNDSSNWRDKDNSSSGGWGNKKSGWGNNDKNSKGKSKVWEHDDRFENNYS</sequence>
<accession>A0A9N9XCU6</accession>
<proteinExistence type="predicted"/>
<keyword evidence="3" id="KW-1185">Reference proteome</keyword>
<dbReference type="Proteomes" id="UP001153709">
    <property type="component" value="Chromosome 5"/>
</dbReference>
<reference evidence="2" key="1">
    <citation type="submission" date="2022-01" db="EMBL/GenBank/DDBJ databases">
        <authorList>
            <person name="King R."/>
        </authorList>
    </citation>
    <scope>NUCLEOTIDE SEQUENCE</scope>
</reference>
<organism evidence="2 3">
    <name type="scientific">Diabrotica balteata</name>
    <name type="common">Banded cucumber beetle</name>
    <dbReference type="NCBI Taxonomy" id="107213"/>
    <lineage>
        <taxon>Eukaryota</taxon>
        <taxon>Metazoa</taxon>
        <taxon>Ecdysozoa</taxon>
        <taxon>Arthropoda</taxon>
        <taxon>Hexapoda</taxon>
        <taxon>Insecta</taxon>
        <taxon>Pterygota</taxon>
        <taxon>Neoptera</taxon>
        <taxon>Endopterygota</taxon>
        <taxon>Coleoptera</taxon>
        <taxon>Polyphaga</taxon>
        <taxon>Cucujiformia</taxon>
        <taxon>Chrysomeloidea</taxon>
        <taxon>Chrysomelidae</taxon>
        <taxon>Galerucinae</taxon>
        <taxon>Diabroticina</taxon>
        <taxon>Diabroticites</taxon>
        <taxon>Diabrotica</taxon>
    </lineage>
</organism>
<dbReference type="PANTHER" id="PTHR23254:SF18">
    <property type="entry name" value="RE28271P"/>
    <property type="match status" value="1"/>
</dbReference>
<dbReference type="Gene3D" id="1.25.40.180">
    <property type="match status" value="1"/>
</dbReference>
<gene>
    <name evidence="2" type="ORF">DIABBA_LOCUS7685</name>
</gene>
<dbReference type="AlphaFoldDB" id="A0A9N9XCU6"/>
<dbReference type="InterPro" id="IPR016024">
    <property type="entry name" value="ARM-type_fold"/>
</dbReference>
<evidence type="ECO:0008006" key="4">
    <source>
        <dbReference type="Google" id="ProtNLM"/>
    </source>
</evidence>
<feature type="compositionally biased region" description="Basic and acidic residues" evidence="1">
    <location>
        <begin position="412"/>
        <end position="425"/>
    </location>
</feature>
<feature type="compositionally biased region" description="Polar residues" evidence="1">
    <location>
        <begin position="349"/>
        <end position="358"/>
    </location>
</feature>
<dbReference type="GO" id="GO:0008494">
    <property type="term" value="F:translation activator activity"/>
    <property type="evidence" value="ECO:0007669"/>
    <property type="project" value="TreeGrafter"/>
</dbReference>
<feature type="region of interest" description="Disordered" evidence="1">
    <location>
        <begin position="1"/>
        <end position="24"/>
    </location>
</feature>